<gene>
    <name evidence="2" type="ORF">AOXY_G3251</name>
</gene>
<reference evidence="2" key="1">
    <citation type="submission" date="2022-02" db="EMBL/GenBank/DDBJ databases">
        <title>Atlantic sturgeon de novo genome assembly.</title>
        <authorList>
            <person name="Stock M."/>
            <person name="Klopp C."/>
            <person name="Guiguen Y."/>
            <person name="Cabau C."/>
            <person name="Parinello H."/>
            <person name="Santidrian Yebra-Pimentel E."/>
            <person name="Kuhl H."/>
            <person name="Dirks R.P."/>
            <person name="Guessner J."/>
            <person name="Wuertz S."/>
            <person name="Du K."/>
            <person name="Schartl M."/>
        </authorList>
    </citation>
    <scope>NUCLEOTIDE SEQUENCE</scope>
    <source>
        <strain evidence="2">STURGEONOMICS-FGT-2020</strain>
        <tissue evidence="2">Whole blood</tissue>
    </source>
</reference>
<dbReference type="EMBL" id="JAGXEW010000003">
    <property type="protein sequence ID" value="KAK1173191.1"/>
    <property type="molecule type" value="Genomic_DNA"/>
</dbReference>
<keyword evidence="3" id="KW-1185">Reference proteome</keyword>
<accession>A0AAD8GEU7</accession>
<evidence type="ECO:0000313" key="2">
    <source>
        <dbReference type="EMBL" id="KAK1173191.1"/>
    </source>
</evidence>
<evidence type="ECO:0000313" key="3">
    <source>
        <dbReference type="Proteomes" id="UP001230051"/>
    </source>
</evidence>
<comment type="caution">
    <text evidence="2">The sequence shown here is derived from an EMBL/GenBank/DDBJ whole genome shotgun (WGS) entry which is preliminary data.</text>
</comment>
<organism evidence="2 3">
    <name type="scientific">Acipenser oxyrinchus oxyrinchus</name>
    <dbReference type="NCBI Taxonomy" id="40147"/>
    <lineage>
        <taxon>Eukaryota</taxon>
        <taxon>Metazoa</taxon>
        <taxon>Chordata</taxon>
        <taxon>Craniata</taxon>
        <taxon>Vertebrata</taxon>
        <taxon>Euteleostomi</taxon>
        <taxon>Actinopterygii</taxon>
        <taxon>Chondrostei</taxon>
        <taxon>Acipenseriformes</taxon>
        <taxon>Acipenseridae</taxon>
        <taxon>Acipenser</taxon>
    </lineage>
</organism>
<feature type="region of interest" description="Disordered" evidence="1">
    <location>
        <begin position="1"/>
        <end position="42"/>
    </location>
</feature>
<protein>
    <submittedName>
        <fullName evidence="2">Uncharacterized protein</fullName>
    </submittedName>
</protein>
<dbReference type="AlphaFoldDB" id="A0AAD8GEU7"/>
<name>A0AAD8GEU7_ACIOX</name>
<feature type="compositionally biased region" description="Basic and acidic residues" evidence="1">
    <location>
        <begin position="24"/>
        <end position="42"/>
    </location>
</feature>
<evidence type="ECO:0000256" key="1">
    <source>
        <dbReference type="SAM" id="MobiDB-lite"/>
    </source>
</evidence>
<dbReference type="Proteomes" id="UP001230051">
    <property type="component" value="Unassembled WGS sequence"/>
</dbReference>
<sequence>MTNLQQLNQDRTYRLTPLPGSESVETHHLQTAAEREREREKHEKRLKIVCNQAGKLVSIRAHRKAQDEQ</sequence>
<feature type="compositionally biased region" description="Polar residues" evidence="1">
    <location>
        <begin position="1"/>
        <end position="10"/>
    </location>
</feature>
<proteinExistence type="predicted"/>